<accession>A0AAV7UVA1</accession>
<keyword evidence="3" id="KW-1185">Reference proteome</keyword>
<feature type="compositionally biased region" description="Polar residues" evidence="1">
    <location>
        <begin position="102"/>
        <end position="115"/>
    </location>
</feature>
<organism evidence="2 3">
    <name type="scientific">Pleurodeles waltl</name>
    <name type="common">Iberian ribbed newt</name>
    <dbReference type="NCBI Taxonomy" id="8319"/>
    <lineage>
        <taxon>Eukaryota</taxon>
        <taxon>Metazoa</taxon>
        <taxon>Chordata</taxon>
        <taxon>Craniata</taxon>
        <taxon>Vertebrata</taxon>
        <taxon>Euteleostomi</taxon>
        <taxon>Amphibia</taxon>
        <taxon>Batrachia</taxon>
        <taxon>Caudata</taxon>
        <taxon>Salamandroidea</taxon>
        <taxon>Salamandridae</taxon>
        <taxon>Pleurodelinae</taxon>
        <taxon>Pleurodeles</taxon>
    </lineage>
</organism>
<name>A0AAV7UVA1_PLEWA</name>
<sequence length="115" mass="12377">MATANADGVGNPLDGDAARSTPKALLCTHSNQLERVNEASTSMLGKRKCTCAAASAHHFVLCLLDQRSKKSTRLSLINLRRRKKNAFRKGPRYGDDLAASRANHSLQGQSLTDAA</sequence>
<reference evidence="2" key="1">
    <citation type="journal article" date="2022" name="bioRxiv">
        <title>Sequencing and chromosome-scale assembly of the giantPleurodeles waltlgenome.</title>
        <authorList>
            <person name="Brown T."/>
            <person name="Elewa A."/>
            <person name="Iarovenko S."/>
            <person name="Subramanian E."/>
            <person name="Araus A.J."/>
            <person name="Petzold A."/>
            <person name="Susuki M."/>
            <person name="Suzuki K.-i.T."/>
            <person name="Hayashi T."/>
            <person name="Toyoda A."/>
            <person name="Oliveira C."/>
            <person name="Osipova E."/>
            <person name="Leigh N.D."/>
            <person name="Simon A."/>
            <person name="Yun M.H."/>
        </authorList>
    </citation>
    <scope>NUCLEOTIDE SEQUENCE</scope>
    <source>
        <strain evidence="2">20211129_DDA</strain>
        <tissue evidence="2">Liver</tissue>
    </source>
</reference>
<dbReference type="Proteomes" id="UP001066276">
    <property type="component" value="Chromosome 2_2"/>
</dbReference>
<evidence type="ECO:0000313" key="3">
    <source>
        <dbReference type="Proteomes" id="UP001066276"/>
    </source>
</evidence>
<comment type="caution">
    <text evidence="2">The sequence shown here is derived from an EMBL/GenBank/DDBJ whole genome shotgun (WGS) entry which is preliminary data.</text>
</comment>
<feature type="region of interest" description="Disordered" evidence="1">
    <location>
        <begin position="88"/>
        <end position="115"/>
    </location>
</feature>
<proteinExistence type="predicted"/>
<dbReference type="EMBL" id="JANPWB010000004">
    <property type="protein sequence ID" value="KAJ1193027.1"/>
    <property type="molecule type" value="Genomic_DNA"/>
</dbReference>
<protein>
    <submittedName>
        <fullName evidence="2">Uncharacterized protein</fullName>
    </submittedName>
</protein>
<evidence type="ECO:0000256" key="1">
    <source>
        <dbReference type="SAM" id="MobiDB-lite"/>
    </source>
</evidence>
<evidence type="ECO:0000313" key="2">
    <source>
        <dbReference type="EMBL" id="KAJ1193027.1"/>
    </source>
</evidence>
<dbReference type="AlphaFoldDB" id="A0AAV7UVA1"/>
<gene>
    <name evidence="2" type="ORF">NDU88_002333</name>
</gene>